<protein>
    <submittedName>
        <fullName evidence="2">Uncharacterized protein</fullName>
    </submittedName>
</protein>
<evidence type="ECO:0000313" key="2">
    <source>
        <dbReference type="EMBL" id="KAK1472673.1"/>
    </source>
</evidence>
<dbReference type="Proteomes" id="UP001239213">
    <property type="component" value="Unassembled WGS sequence"/>
</dbReference>
<reference evidence="2" key="1">
    <citation type="submission" date="2016-11" db="EMBL/GenBank/DDBJ databases">
        <title>The genome sequence of Colletotrichum cuscutae.</title>
        <authorList>
            <person name="Baroncelli R."/>
        </authorList>
    </citation>
    <scope>NUCLEOTIDE SEQUENCE</scope>
    <source>
        <strain evidence="2">IMI 304802</strain>
    </source>
</reference>
<proteinExistence type="predicted"/>
<gene>
    <name evidence="2" type="ORF">CCUS01_17298</name>
</gene>
<keyword evidence="3" id="KW-1185">Reference proteome</keyword>
<name>A0AAI9V8E4_9PEZI</name>
<sequence length="139" mass="15268">MPHPITFNLQLQDLNSSDLFSSPSGTSTRTLVSHSTGNLNWPVDNAAYLEYLQASAVILARRPRPPKATYISTASTMHHFNAADNHPEAASRWVSWIPMAGRMRSRHLSGKPVSLISLPSSEMGRGTNHQHTALFPHSA</sequence>
<accession>A0AAI9V8E4</accession>
<dbReference type="EMBL" id="MPDP01000186">
    <property type="protein sequence ID" value="KAK1472673.1"/>
    <property type="molecule type" value="Genomic_DNA"/>
</dbReference>
<comment type="caution">
    <text evidence="2">The sequence shown here is derived from an EMBL/GenBank/DDBJ whole genome shotgun (WGS) entry which is preliminary data.</text>
</comment>
<feature type="region of interest" description="Disordered" evidence="1">
    <location>
        <begin position="119"/>
        <end position="139"/>
    </location>
</feature>
<organism evidence="2 3">
    <name type="scientific">Colletotrichum cuscutae</name>
    <dbReference type="NCBI Taxonomy" id="1209917"/>
    <lineage>
        <taxon>Eukaryota</taxon>
        <taxon>Fungi</taxon>
        <taxon>Dikarya</taxon>
        <taxon>Ascomycota</taxon>
        <taxon>Pezizomycotina</taxon>
        <taxon>Sordariomycetes</taxon>
        <taxon>Hypocreomycetidae</taxon>
        <taxon>Glomerellales</taxon>
        <taxon>Glomerellaceae</taxon>
        <taxon>Colletotrichum</taxon>
        <taxon>Colletotrichum acutatum species complex</taxon>
    </lineage>
</organism>
<dbReference type="AlphaFoldDB" id="A0AAI9V8E4"/>
<evidence type="ECO:0000256" key="1">
    <source>
        <dbReference type="SAM" id="MobiDB-lite"/>
    </source>
</evidence>
<evidence type="ECO:0000313" key="3">
    <source>
        <dbReference type="Proteomes" id="UP001239213"/>
    </source>
</evidence>